<dbReference type="OrthoDB" id="4762429at2"/>
<comment type="caution">
    <text evidence="2">The sequence shown here is derived from an EMBL/GenBank/DDBJ whole genome shotgun (WGS) entry which is preliminary data.</text>
</comment>
<accession>A0A4Z0NQC3</accession>
<protein>
    <recommendedName>
        <fullName evidence="1">Bacteriophage Mx8 p63 C-terminal domain-containing protein</fullName>
    </recommendedName>
</protein>
<reference evidence="2 3" key="1">
    <citation type="submission" date="2019-04" db="EMBL/GenBank/DDBJ databases">
        <authorList>
            <person name="Feng G."/>
            <person name="Zhu H."/>
        </authorList>
    </citation>
    <scope>NUCLEOTIDE SEQUENCE [LARGE SCALE GENOMIC DNA]</scope>
    <source>
        <strain evidence="2 3">6HR-1</strain>
    </source>
</reference>
<evidence type="ECO:0000313" key="2">
    <source>
        <dbReference type="EMBL" id="TGD99132.1"/>
    </source>
</evidence>
<evidence type="ECO:0000259" key="1">
    <source>
        <dbReference type="Pfam" id="PF10546"/>
    </source>
</evidence>
<feature type="domain" description="Bacteriophage Mx8 p63 C-terminal" evidence="1">
    <location>
        <begin position="214"/>
        <end position="299"/>
    </location>
</feature>
<organism evidence="2 3">
    <name type="scientific">Methylobacterium nonmethylotrophicum</name>
    <dbReference type="NCBI Taxonomy" id="1141884"/>
    <lineage>
        <taxon>Bacteria</taxon>
        <taxon>Pseudomonadati</taxon>
        <taxon>Pseudomonadota</taxon>
        <taxon>Alphaproteobacteria</taxon>
        <taxon>Hyphomicrobiales</taxon>
        <taxon>Methylobacteriaceae</taxon>
        <taxon>Methylobacterium</taxon>
    </lineage>
</organism>
<dbReference type="InterPro" id="IPR018874">
    <property type="entry name" value="Phage_Mx8_p63_C"/>
</dbReference>
<name>A0A4Z0NQC3_9HYPH</name>
<sequence length="347" mass="39367">MIPVRWHSTLFKLAEARGIDLSADDFLDLPRSTSEEGKEAPDIYGPSEAPKATHWGEVSIGDARIPAYVLDNGARVFSLKGVVVGLIGTEGGQLGEYLKVKALREYLPADLKPAEDGTIAALMRFDTGGEGHFRYAVGFPVERFLDLCAAYSMALQEHLNDASDFALTPRQLQIAKQAMAFERACAKVGIIALVDEATGYQYERAEDALQFKLKLFLSDEMRKWESTFPDELWKEFGRLTKWSGPVHSRPKYWGKLVMELIYDYIDPDIAKWLKENKPKPRKGQNYHQWLNEQYGLKRLMEHIWLVIGMAAASTSLQELKDRLAERFGRYPVQMTMYLPAPNTQKGR</sequence>
<keyword evidence="3" id="KW-1185">Reference proteome</keyword>
<gene>
    <name evidence="2" type="ORF">EU555_14515</name>
</gene>
<proteinExistence type="predicted"/>
<evidence type="ECO:0000313" key="3">
    <source>
        <dbReference type="Proteomes" id="UP000297535"/>
    </source>
</evidence>
<dbReference type="Proteomes" id="UP000297535">
    <property type="component" value="Unassembled WGS sequence"/>
</dbReference>
<dbReference type="Pfam" id="PF10546">
    <property type="entry name" value="P63C"/>
    <property type="match status" value="1"/>
</dbReference>
<dbReference type="AlphaFoldDB" id="A0A4Z0NQC3"/>
<dbReference type="EMBL" id="SRLB01000009">
    <property type="protein sequence ID" value="TGD99132.1"/>
    <property type="molecule type" value="Genomic_DNA"/>
</dbReference>